<dbReference type="Pfam" id="PF06296">
    <property type="entry name" value="RelE"/>
    <property type="match status" value="1"/>
</dbReference>
<proteinExistence type="predicted"/>
<gene>
    <name evidence="1" type="ORF">NKI27_07755</name>
</gene>
<name>A0ABY6N6H4_9ALTE</name>
<sequence length="109" mass="12681">MKIDYTREFKRNLRQLSRRYRRIRSDIEPVINELKAGKTPGDQISGVGYTVFKIRVKNSDNNKGKSGGYRVVYYVKTVTHITMVTLYSKSDQGDVEDEVLRQILQNHEA</sequence>
<dbReference type="InterPro" id="IPR035093">
    <property type="entry name" value="RelE/ParE_toxin_dom_sf"/>
</dbReference>
<dbReference type="Gene3D" id="3.30.2310.20">
    <property type="entry name" value="RelE-like"/>
    <property type="match status" value="1"/>
</dbReference>
<dbReference type="InterPro" id="IPR009387">
    <property type="entry name" value="HigB-2"/>
</dbReference>
<evidence type="ECO:0000313" key="1">
    <source>
        <dbReference type="EMBL" id="UZE97620.1"/>
    </source>
</evidence>
<dbReference type="RefSeq" id="WP_265049095.1">
    <property type="nucleotide sequence ID" value="NZ_CP100390.1"/>
</dbReference>
<reference evidence="1" key="1">
    <citation type="submission" date="2022-06" db="EMBL/GenBank/DDBJ databases">
        <title>Alkalimarinus sp. nov., isolated from gut of a Alitta virens.</title>
        <authorList>
            <person name="Yang A.I."/>
            <person name="Shin N.-R."/>
        </authorList>
    </citation>
    <scope>NUCLEOTIDE SEQUENCE</scope>
    <source>
        <strain evidence="1">A2M4</strain>
    </source>
</reference>
<evidence type="ECO:0000313" key="2">
    <source>
        <dbReference type="Proteomes" id="UP001163739"/>
    </source>
</evidence>
<organism evidence="1 2">
    <name type="scientific">Alkalimarinus alittae</name>
    <dbReference type="NCBI Taxonomy" id="2961619"/>
    <lineage>
        <taxon>Bacteria</taxon>
        <taxon>Pseudomonadati</taxon>
        <taxon>Pseudomonadota</taxon>
        <taxon>Gammaproteobacteria</taxon>
        <taxon>Alteromonadales</taxon>
        <taxon>Alteromonadaceae</taxon>
        <taxon>Alkalimarinus</taxon>
    </lineage>
</organism>
<dbReference type="EMBL" id="CP100390">
    <property type="protein sequence ID" value="UZE97620.1"/>
    <property type="molecule type" value="Genomic_DNA"/>
</dbReference>
<dbReference type="Proteomes" id="UP001163739">
    <property type="component" value="Chromosome"/>
</dbReference>
<accession>A0ABY6N6H4</accession>
<keyword evidence="2" id="KW-1185">Reference proteome</keyword>
<protein>
    <submittedName>
        <fullName evidence="1">Type II toxin-antitoxin system RelE/ParE family toxin</fullName>
    </submittedName>
</protein>